<dbReference type="InterPro" id="IPR025667">
    <property type="entry name" value="SprB_repeat"/>
</dbReference>
<comment type="caution">
    <text evidence="1">The sequence shown here is derived from an EMBL/GenBank/DDBJ whole genome shotgun (WGS) entry which is preliminary data.</text>
</comment>
<dbReference type="NCBIfam" id="TIGR04131">
    <property type="entry name" value="Bac_Flav_CTERM"/>
    <property type="match status" value="1"/>
</dbReference>
<dbReference type="Pfam" id="PF13585">
    <property type="entry name" value="CHU_C"/>
    <property type="match status" value="1"/>
</dbReference>
<dbReference type="Proteomes" id="UP000295479">
    <property type="component" value="Unassembled WGS sequence"/>
</dbReference>
<sequence length="4425" mass="460148">MKKTIFSRTTLVVLLLLLGVISYGQNFVPFTPRYDKTLKGDILLIGNNILSKDATSNYNTTGQANNQIDPMVNVDIDTDPTTFNSSSADMAIPNPGCFKIVYAGLYWSAVVKGSEPITTIKLKTPGAAAYLPITGTQIYFQNAANNNNSNSYACYADVTALVTSLSNPQGTFTVANVSSLTGNKPNAEGLSAGWSLFVVYEDPTLPSKYITSFDGYSRIDQNNPQNISVSGFKTIPVGPVRAKYAFSAIEGDNPYTGDFLQINGAVISAINGAGTVIRPPNNFFNSSVSYINSLTNTPELFTTRNPASINTLGFDAGILSIPNAGNTVIKNGDTSATIRLGSSLDIYYFYFNAFAVDVIEPKIVLTKTVWDNSGANIGNQNVVLGQQLNYVIGLQNKGNDNATSLTIRDRLPINVIFNYPADIVNLPAGVTVSSYNPATRDINFNISNSIVKVGDALKEIRFKVQVVPLCNMLSDACSNIIDNIAYATYKGSINTSFTISDDPSFDVNTGCLLVPKATNFLVDIDNCLFTKNEVLCGASVDIKAANGYDSYSWSSSPTGTPVIGTNQTLTVTNPGKYYVHNTAIAPCLSINQVVTVTTFGGTLTNPVIPFADEVVTCPNDGKKLPNIFLCGANAFRDIKTGISDGSVIVWEKLNEASCTAVVNIDCANESNSCTWSQVGSGPNYQANASGQYRVTLNYPGGCFNRYYFNVYQNLLNPTAVTNDIICNTPGKITVGGVPSGYEYSLKAAGPWQSSNVFAINGPNSYTVYLKQTGNAQNLCVFSVPNILIRKRDFTVTPVITQPFCHGDKGNITLQINDVQPQYFVTVKQAGVTIFSSGPDSSNTYHFNNLNPGQYDYTISTDDGCTTNLSATIVEPAVIKATSALTKPLTCTDGEITVTPTGGTPPYSYFVNSTTVFQGTPQIIVTNPLPPGGIYTIKVVDSNNCETTTSITVSATMPPAFSIAKTDVLCAGTNTGVITINVSNANGNTLRYSIDNGVTFINSNVFSGLAAGNYAVVVESTLAGDVCLSAPQTITIIPTSPITGTATLTTPYTCGGTATITASASGGTAPYSYSIDGVTFQTNTVFSGLYAGTYSITIKDSKNCTYTINPSIVVSALKAPTDLTITATDLICPENVSHVNIAGVDGISPLRYRIISAPSTYAVTTVPSPYNADGEFKYLPGGVYVFEVKDRNDCIYQETYNLVPIPPISVTGTLINNVKCYNSATGAIKFDVSGNFTGGSKVYSYSISGPISSSAINQTAPTILLNNLLAGTYTITVTDKKTGCTDSASVTINQSAAALVLGTTVSPIKCSSNGSVVANATGGWGGNTFTLSQPDATIIGPQASTTFVNLTQIGSYKVTVTDTNGCSVTDTFTLAASTTPTISIAGSDLCYDTTNQATIIVTTSGGVSPYQYSINNGTSYQTSTTFSNLIPGNYTALVKDAFGCISTALPLTIAPQLIVKTVLTKDLDCSASPDALITGTITGGTSGFKYAVSINGGVYSAPVAVVGNTFTYSVSSSSVVASTTYQFQVTDLNNCPAQSGIITIKPILVYPSASVSTVSPTCNGSSNGSVTLGASLGVAPYTYSFNGSPFTSTTLYTGLSAGVAYYYQVKDSKECVSPMGSITLTQPIAITGSTAITTPYTCTGNGVITVTASGGKAPYSYSIDGVTFQAGNTFSGLTNGSYVFTIKDASNCTQVLPTVIIEALTPPKDLAFAASSLTCPSNTSNVTITTTGGALPLTYQIVSPIAGVSQGSNVFNGLAPGSYAFQVTDSKECTYQEFYIIKALAPITVKGVVVNNVKCFGSSTASVNYTVSGTTAYSYRINLATWITGQTASSINLTNLAAGVYSIEIKDDATTCTGTTSVTVQSPTAALTVTTTVTPIKCGSNGNVTVNATGGWGGNSYTLTLPDATIIGPQASTTFANLTQIGTYTATVMDSNGCIVSSNFTLTTPIAPTASIVGSDLCYDTSNQATIIVTASGGVSPYQYSINNGTSYQASTTFSNLTPGNYTILVKDSFGCTSTAFAQNIATQLNVNTVLTKDLDCSASPDAVITGTIAGGTSGFNYSVSINGGAYSAPVSVVGNIFAYSVTASSVVAATTYQFQVTDINNCPATSGIITIKPISIPAITAVNQTQQIYCNSDTTAAINVVINSAVGTAPYVINVLNTTTGTNYGTQTSGLAAGNYTITITDAKLCTDTKLIIINEPVALTSSVTYTDITCTGTGTSLGSITGTPSGGVSLYTYTLTNNVGAVVGPPTIVAGSYTFDIINFGVYELSFTDANSCTVKKTINIASPPKDLLINTTSGPASCTTASVVVSVNPFIIGGPYHFALFPINSGFTPPYEYATNTGSYQNADAGFPLQATFSGLNPGVIYSFIVYDEATNCYYFKQATSPTQTASTLTSTVSPKNVTCKGANNGTIDFTFTNTYPALTNVSYEVFNSQTNLTTGINGTVSVLTGGPVTSTVTGIGPLALGTYYLLFKEISGGANNGCTNASETFTITESAVALSVSASVIKTENCNAPGQISVLGQGGTPSYTYQVVVSTDPIPTALTPGWVASNTFNLAAGSYSAYVKDANACIIGTPISVLLDPSPVIVATVNNQCTATEGNFAIDVTLPTAGIAPYSFSIDGGVFQTKAVPFTIANVSSGVHTIEVKDFNGCGNLVSVPVLAPLGMTSAITALPTCATNDGVITVNTTGGSGTYNYSIAPNPASITLAGNVFSGVPAGTYTVTITDISSTCTKSVPVTLSAPTPVTFSTTNTDVSCAGGSNGSITVDLPISNDNPPYTYEITAPIIVAAQNSNIFTGLAAGTYTVKVNSGRGCSAINNSIVVGQPLALAVDASSAASPFGCAVDNTVKTATVTINTKVGTGTAPYTYSIDGTNYFTTNTFTINDNGTSYNLTVFIKDANGCLATGSIPITTLPKITAANATVNAAIDCNNTGSLIVNVAGGSGNFTYQMLPSSSAQLSNVFAVSTPGDYYFRVNDVTTACYFDTAAFTVAPFNTINVVAAATAPVTCFGDANGAISINVTGYLGAYSYEVFNNLGASVKGPIVANTTTNPQSISGLLAGNYTVVVKETVSPFCTKTSNVVTVGSPSSSVSLSFLTVNDNCNVNAGQIVAEAKGGTTPYLFQILPASIAAPLVISPGWTNTNTLNAESGDYVIYVKDANDCTQSLPVAIGLDPTPVIAVSITSANQCSATEGNFAINVTVPAAGIAPYSFSIDGGVFQNQTVPFTVSNLSSGVHTVEGKDVNGCGNQASVTIQPPLGLTPVITALPTCATNDGVITVNANGGAGTYTYFIAPHLGSITLIGNVFSNVPAGNYTVFILDATTTCTKSAAVTLSAPTPVTFSTAVKDVSCNGNNDGIITVSLLPGNDNPTYTYEITAPIVVAAQNSNIFTGLAAGTYTVKVNSGRGCSTSNNSVIVNQPTLLTVDASSSFSQFGCRVNNTASTATVTINATIGTGTAPYSYSIDGTNYFTTNTFSIVDNGTAYNLPIYIKDLNGCSASSTIAITPLPKITVSAVAIVTPIDCKNTGSIAITVSGGSGNFSYQMLPNGLPQASNIFNVINPGSYYFRVTDTTTTCYFDTAEFVVTPFDTIDVIATATTPLTCFGDSNGALEINVSGYTGAYTYQVLDRTSAVVTSGSGNTTTNPQLISGLTGGNYTVVVSESNSPFCKMSSNTVTINSPALPLTVIATETSSVSCSNNQGTINAVGTGGWGSLQYELVGPINVPYSTNNLFTNLSAGSYSVNVKDSKGCITSSAPVILSLPTPIAITASSSTPLLLCYGDKNATITVTNTTGGQGGNYSYILNTTSATPPTSSGPQSSTVFAGLGVGTYTVTAIDGWNCSQVSTPITIAQPTEIIASLTLASSQTCLNKATLKLSASGGTGTYVYSADGIAYNPTNFATSITIPVAPGIYHYYVKDANGCTSVISNDIEIVPMPILTINLDLSNAKINCYGDNTGVIVAKAEGGLGNYVYSLLDANGVAVSPAPMQSSPGVFVQLTVGTYKVHVVSGDCNKTTASITINQPTLPLVAPYVTTDVSCSGASNGQIVINASGGTGIIKYAISPNLDQFFDTNTFKDLSPNNYSVIVQDVLGCYLTFNFQIDEPLPLQATLISGSIFPEVCSGDNDGEFSIEISGGTSSYKVSLDKQNGPFVSGAIGQTDFTFKNLKGGTHIVYILDAMSCSTNLTVVLPDPVSLKPVAIVEYDCLNNLPTNSVTVKVDSSILPADVDYALDGIAPFQTSNLFTNVPSGSHFISARHTNGCIQKTQNFTILQINTLAVILNNGGLNEIVATTTGGSGSYHYTFNGTSTGTSNTYIYYSTGDYTVEVVDSEGCTAKDTKVFTFIDINIPNVFTPDGDGNNDTWGPTNTANYPDILYHIYDRYGRIVGTYHRDQFWDGKYNGFELPSGDYWYTLRLNNDKDGREFVGHFTLYR</sequence>
<dbReference type="Pfam" id="PF13573">
    <property type="entry name" value="SprB"/>
    <property type="match status" value="12"/>
</dbReference>
<protein>
    <submittedName>
        <fullName evidence="1">T9SS type B sorting domain-containing protein</fullName>
    </submittedName>
</protein>
<dbReference type="OrthoDB" id="607469at2"/>
<dbReference type="InterPro" id="IPR026341">
    <property type="entry name" value="T9SS_type_B"/>
</dbReference>
<dbReference type="EMBL" id="SMFK01000001">
    <property type="protein sequence ID" value="TDD99675.1"/>
    <property type="molecule type" value="Genomic_DNA"/>
</dbReference>
<accession>A0A4R5CIQ2</accession>
<evidence type="ECO:0000313" key="2">
    <source>
        <dbReference type="Proteomes" id="UP000295479"/>
    </source>
</evidence>
<evidence type="ECO:0000313" key="1">
    <source>
        <dbReference type="EMBL" id="TDD99675.1"/>
    </source>
</evidence>
<name>A0A4R5CIQ2_9FLAO</name>
<gene>
    <name evidence="1" type="ORF">E0F76_02840</name>
</gene>
<keyword evidence="2" id="KW-1185">Reference proteome</keyword>
<reference evidence="1 2" key="1">
    <citation type="submission" date="2019-03" db="EMBL/GenBank/DDBJ databases">
        <title>Flavobacterium AR-3-4 sp. nov. isolated from arctic soil.</title>
        <authorList>
            <person name="Chaudhary D.K."/>
        </authorList>
    </citation>
    <scope>NUCLEOTIDE SEQUENCE [LARGE SCALE GENOMIC DNA]</scope>
    <source>
        <strain evidence="1 2">AR-3-4</strain>
    </source>
</reference>
<dbReference type="Gene3D" id="2.60.40.740">
    <property type="match status" value="1"/>
</dbReference>
<proteinExistence type="predicted"/>
<dbReference type="RefSeq" id="WP_132001040.1">
    <property type="nucleotide sequence ID" value="NZ_SMFK01000001.1"/>
</dbReference>
<organism evidence="1 2">
    <name type="scientific">Flavobacterium cellulosilyticum</name>
    <dbReference type="NCBI Taxonomy" id="2541731"/>
    <lineage>
        <taxon>Bacteria</taxon>
        <taxon>Pseudomonadati</taxon>
        <taxon>Bacteroidota</taxon>
        <taxon>Flavobacteriia</taxon>
        <taxon>Flavobacteriales</taxon>
        <taxon>Flavobacteriaceae</taxon>
        <taxon>Flavobacterium</taxon>
    </lineage>
</organism>